<dbReference type="CDD" id="cd03784">
    <property type="entry name" value="GT1_Gtf-like"/>
    <property type="match status" value="1"/>
</dbReference>
<comment type="similarity">
    <text evidence="1">Belongs to the UDP-glycosyltransferase family.</text>
</comment>
<comment type="caution">
    <text evidence="3">The sequence shown here is derived from an EMBL/GenBank/DDBJ whole genome shotgun (WGS) entry which is preliminary data.</text>
</comment>
<dbReference type="SUPFAM" id="SSF53756">
    <property type="entry name" value="UDP-Glycosyltransferase/glycogen phosphorylase"/>
    <property type="match status" value="1"/>
</dbReference>
<dbReference type="Proteomes" id="UP001454036">
    <property type="component" value="Unassembled WGS sequence"/>
</dbReference>
<dbReference type="Gene3D" id="3.40.50.2000">
    <property type="entry name" value="Glycogen Phosphorylase B"/>
    <property type="match status" value="2"/>
</dbReference>
<dbReference type="PANTHER" id="PTHR11926">
    <property type="entry name" value="GLUCOSYL/GLUCURONOSYL TRANSFERASES"/>
    <property type="match status" value="1"/>
</dbReference>
<dbReference type="InterPro" id="IPR002213">
    <property type="entry name" value="UDP_glucos_trans"/>
</dbReference>
<dbReference type="GO" id="GO:0080044">
    <property type="term" value="F:quercetin 7-O-glucosyltransferase activity"/>
    <property type="evidence" value="ECO:0007669"/>
    <property type="project" value="TreeGrafter"/>
</dbReference>
<dbReference type="AlphaFoldDB" id="A0AAV3Q9P8"/>
<evidence type="ECO:0000313" key="3">
    <source>
        <dbReference type="EMBL" id="GAA0160819.1"/>
    </source>
</evidence>
<keyword evidence="2 3" id="KW-0808">Transferase</keyword>
<dbReference type="Pfam" id="PF00201">
    <property type="entry name" value="UDPGT"/>
    <property type="match status" value="1"/>
</dbReference>
<reference evidence="3 4" key="1">
    <citation type="submission" date="2024-01" db="EMBL/GenBank/DDBJ databases">
        <title>The complete chloroplast genome sequence of Lithospermum erythrorhizon: insights into the phylogenetic relationship among Boraginaceae species and the maternal lineages of purple gromwells.</title>
        <authorList>
            <person name="Okada T."/>
            <person name="Watanabe K."/>
        </authorList>
    </citation>
    <scope>NUCLEOTIDE SEQUENCE [LARGE SCALE GENOMIC DNA]</scope>
</reference>
<protein>
    <submittedName>
        <fullName evidence="3">Transferase</fullName>
    </submittedName>
</protein>
<evidence type="ECO:0000256" key="1">
    <source>
        <dbReference type="ARBA" id="ARBA00009995"/>
    </source>
</evidence>
<proteinExistence type="inferred from homology"/>
<keyword evidence="4" id="KW-1185">Reference proteome</keyword>
<dbReference type="FunFam" id="3.40.50.2000:FF:000040">
    <property type="entry name" value="UDP-glycosyltransferase 76C1"/>
    <property type="match status" value="1"/>
</dbReference>
<evidence type="ECO:0000313" key="4">
    <source>
        <dbReference type="Proteomes" id="UP001454036"/>
    </source>
</evidence>
<gene>
    <name evidence="3" type="ORF">LIER_17283</name>
</gene>
<evidence type="ECO:0000256" key="2">
    <source>
        <dbReference type="ARBA" id="ARBA00022679"/>
    </source>
</evidence>
<dbReference type="GO" id="GO:0080043">
    <property type="term" value="F:quercetin 3-O-glucosyltransferase activity"/>
    <property type="evidence" value="ECO:0007669"/>
    <property type="project" value="TreeGrafter"/>
</dbReference>
<dbReference type="FunFam" id="3.40.50.2000:FF:000120">
    <property type="entry name" value="UDP-glycosyltransferase 76C1"/>
    <property type="match status" value="1"/>
</dbReference>
<accession>A0AAV3Q9P8</accession>
<sequence>MEEPTHHHLRLILFPSPLQGHINPMLQLAHILHSNSFSITILHTKLNSPDPSHHPHFTFLSLDDGLSQTESSMEEDIIELTRLINVKCVDPLRACLRKLLDDQQVSGTGERIACLISDAALYATREVAESVKLRRIVLRTGGVSSFVIFKEIPMLLEKGYLPIQESRLDEPIPEIEGFRVRDLPAMKTASVERYYQLLTSMVEETKASSGLIWNSFEELEHSALDTLCQEFSLPIFLIGPFQKYSAASSDGVRTPDQSSIAWLDKQEPKSVIYVSFGSVAAIDANQFLEIATGLADSNHPFLWVVRPDLVRGLDSECHELLPDGYIEMLGGRGHIVKWAPQQEVLKHPAVGAFWTHNGWNSTLESICGGVPMICMPFFSDQVINARYVSHIWKIGVQLEGRVEREKIVEIIKRLMTGNEGEEIRKTMCQFKEKVQVCTSAGGSSHNALQNFISFIASSSPLDLERIT</sequence>
<organism evidence="3 4">
    <name type="scientific">Lithospermum erythrorhizon</name>
    <name type="common">Purple gromwell</name>
    <name type="synonym">Lithospermum officinale var. erythrorhizon</name>
    <dbReference type="NCBI Taxonomy" id="34254"/>
    <lineage>
        <taxon>Eukaryota</taxon>
        <taxon>Viridiplantae</taxon>
        <taxon>Streptophyta</taxon>
        <taxon>Embryophyta</taxon>
        <taxon>Tracheophyta</taxon>
        <taxon>Spermatophyta</taxon>
        <taxon>Magnoliopsida</taxon>
        <taxon>eudicotyledons</taxon>
        <taxon>Gunneridae</taxon>
        <taxon>Pentapetalae</taxon>
        <taxon>asterids</taxon>
        <taxon>lamiids</taxon>
        <taxon>Boraginales</taxon>
        <taxon>Boraginaceae</taxon>
        <taxon>Boraginoideae</taxon>
        <taxon>Lithospermeae</taxon>
        <taxon>Lithospermum</taxon>
    </lineage>
</organism>
<dbReference type="EMBL" id="BAABME010003999">
    <property type="protein sequence ID" value="GAA0160819.1"/>
    <property type="molecule type" value="Genomic_DNA"/>
</dbReference>
<dbReference type="PANTHER" id="PTHR11926:SF1374">
    <property type="entry name" value="UDP-GLYCOSYLTRANSFERASE 76F1-RELATED"/>
    <property type="match status" value="1"/>
</dbReference>
<name>A0AAV3Q9P8_LITER</name>